<reference evidence="2" key="1">
    <citation type="journal article" date="2003" name="J. Mol. Evol.">
        <title>Comparisons of two large phaeoviral genomes and evolutionary implications.</title>
        <authorList>
            <person name="Delaroque N."/>
            <person name="Boland W."/>
            <person name="Muller D.G."/>
            <person name="Knippers R."/>
        </authorList>
    </citation>
    <scope>NUCLEOTIDE SEQUENCE</scope>
    <source>
        <strain evidence="2">FirrV-1</strain>
    </source>
</reference>
<name>Q6XLW8_9PHYC</name>
<organism evidence="2">
    <name type="scientific">Feldmannia irregularis virus a</name>
    <dbReference type="NCBI Taxonomy" id="231992"/>
    <lineage>
        <taxon>Viruses</taxon>
        <taxon>Varidnaviria</taxon>
        <taxon>Bamfordvirae</taxon>
        <taxon>Nucleocytoviricota</taxon>
        <taxon>Megaviricetes</taxon>
        <taxon>Algavirales</taxon>
        <taxon>Phycodnaviridae</taxon>
        <taxon>Phaeovirus</taxon>
        <taxon>Phaeovirus irregularis</taxon>
    </lineage>
</organism>
<keyword evidence="1" id="KW-0175">Coiled coil</keyword>
<evidence type="ECO:0000256" key="1">
    <source>
        <dbReference type="SAM" id="Coils"/>
    </source>
</evidence>
<proteinExistence type="predicted"/>
<dbReference type="EMBL" id="AY225136">
    <property type="protein sequence ID" value="AAR26943.1"/>
    <property type="molecule type" value="Genomic_DNA"/>
</dbReference>
<reference evidence="2" key="2">
    <citation type="submission" date="2003-01" db="EMBL/GenBank/DDBJ databases">
        <title>Partial Nucleotide Sequence of the Feldmannia irregularis Virus FirrV-1 Genome: On the Evolution of Large Phaeoviral Genomes.</title>
        <authorList>
            <person name="Delaroque N."/>
            <person name="Knippers R."/>
            <person name="Mueller D.G."/>
            <person name="Boland W."/>
        </authorList>
    </citation>
    <scope>NUCLEOTIDE SEQUENCE</scope>
    <source>
        <strain evidence="2">FirrV-1</strain>
    </source>
</reference>
<dbReference type="Pfam" id="PF04583">
    <property type="entry name" value="Baculo_p74"/>
    <property type="match status" value="1"/>
</dbReference>
<dbReference type="GO" id="GO:0019058">
    <property type="term" value="P:viral life cycle"/>
    <property type="evidence" value="ECO:0007669"/>
    <property type="project" value="InterPro"/>
</dbReference>
<dbReference type="RefSeq" id="YP_009665737.1">
    <property type="nucleotide sequence ID" value="NC_043256.1"/>
</dbReference>
<dbReference type="GeneID" id="41332340"/>
<dbReference type="KEGG" id="vg:41332340"/>
<sequence>MFNIFIRNTGRNMPRGLLLLLVVVVVLVIVLVVRSPSQEERIGAAKHILENLPQILATRLTTDLETLLEPVKWDYMVEQLVLLFESIDQETQRVPRVVATIDVKAERDRVLRSANNTFVDLTEKIDSHGTDSDDKAALLTNRGVHTLRTELLGLVKGLPGDESCMAIFDQWVHQEHTHVTAKVKERLSTVLQTRVDRVTDVYRNALDWDLVVYMEFLRHAVRIRTELNTHANLQTWAQTQSQHVLLQYGTEDMEPVHRFFEAKLPAMDSILAGQTSAVYVSRTVAVQNDLYLNKQQKRNLLAFAKARLDQVTMEEEEEEEEKTTVYTLADVQQYYEPYMARIAREKEVILYVADVEYDMIRYRATAQGRMACIIQFYSLRTSVNDAFLYEFCKARDYDLSVTRADFTSMTHDLVSDPELPTKLLELTPTSYLTFMYEETKAFLQERARLFLADDDILREYMLKHLEELHTQNKDLVSRSIMTGVQEELEEDSTATKAIMHTVLERFLATMEHYMAVASINARRDEIIGVITSRAFEIQSEIEQELYDAYVAEALQPFTFEAMEKMTHEFVQEGDTIDYVGLKTKVVADTNAHAIQVLQETRTSYTEAIDTVFRSLDTLVETMAETTERLDVAEYVAVQIEQLKAFSNTVESTSLVTLESLLGQAFDSLEPTQDQRLRNFFNTKIQTIKDQLQEQVVAEVQDAFSLQQEHILQQRKELSLTARRVFRELVDEYFAIEQQYRGSMYTTVGPVLEAMVEDILADYDIVSFGKRETILRAEMKNAVNEAVRGTMVERIIALNQFHRKYETARSEFRDGFYLMGTTVKAEFRSVLRGIAARTRERSAQIIGYVADLLQVVETTMFEAMSNTHEDMVDIALSTEDNNLPESLSLESMTVAPGQLIHETLGDKDAVVLPYEAFGSGEVETDQPSGLTTEAINTLLLDWDTWFSNKTNDIIQEIIDSMTEDLTQNTCRDNKPPCRDGWIQDKNLWGVDCCVFNPEAQGRPPAEIAFLLGKEIALAMFLDLENIAGAAGKVIQVAEMAATKAKKVGQKTLVKCFQKYGGKSPTRMTKAIGLARKFGAQKAAKMGKRVGASIVGKAAKKVAVKGAATGAKMLTKLSLGPAGIALMIFDTVSLVLDLWDPAGYNESQTAGMLRVERDQLEMQWSSLLTDSGLHHPLLADPMYMYSPEQQNNLMLELGMEWLSDKTSEYLTANEARHGAMPETEVAQEIEDKETELIEAYNADTNILFGLLVQRLDDVVLRDVSVRESYANPYTDGGPDSDRKHLLRHKEKTGIQELVLDEVGCRKFNAFHAKKALFLDSFKFNRFFRYIKREHNYMLTKATGVAAVLTVGSRCFPTPDRKVYEPSDSMWKSGEYVFIPGETCMGPELPLIYPTIERSQEIGQWLLDNKEHEYNSLGAEIMNNTQEGWVFVEVNAEEEFWVQYSSDKSVLQLLDRRRYQEVHERITGENRLQYTQLVDTVCAADIEFNTPETEDPVRFADVKIVALASVPENWEGDTFKYPLGGDSSATITQEVYTIQTLPSVPEWVPTYTELVELYEPLLEEAFATQHAQNLIDIRQAMDDADTVEQDRLQAKADEEGLTVDEVRDQEAKQGRTTMPTPPDFAVFRHGFAQISPLYSIKNECEALGRGVEFDQDKGLCNFTPEYCNRYGTDHFFNKDLGVYDCELPRGLFVAEYVFGTTISRSVYRGIKAAA</sequence>
<dbReference type="InterPro" id="IPR007663">
    <property type="entry name" value="Baculo_p74"/>
</dbReference>
<evidence type="ECO:0000313" key="2">
    <source>
        <dbReference type="EMBL" id="AAR26943.1"/>
    </source>
</evidence>
<protein>
    <submittedName>
        <fullName evidence="2">FirrV-1-D1</fullName>
    </submittedName>
</protein>
<accession>Q6XLW8</accession>
<feature type="coiled-coil region" evidence="1">
    <location>
        <begin position="294"/>
        <end position="321"/>
    </location>
</feature>